<evidence type="ECO:0000313" key="3">
    <source>
        <dbReference type="Proteomes" id="UP000182660"/>
    </source>
</evidence>
<evidence type="ECO:0000313" key="2">
    <source>
        <dbReference type="EMBL" id="SGZ19418.1"/>
    </source>
</evidence>
<dbReference type="EMBL" id="FPLJ01000122">
    <property type="protein sequence ID" value="SGZ02059.1"/>
    <property type="molecule type" value="Genomic_DNA"/>
</dbReference>
<dbReference type="RefSeq" id="WP_075499583.1">
    <property type="nucleotide sequence ID" value="NZ_CAWRCN010000044.1"/>
</dbReference>
<sequence>MNYTTMELDSRVIAAAELFTDLRESHLKDNNVSIGLDLFELIELITFNKTDLNTLIETSAQRTIGMANIIFTTNDEKEIMDAHIRSTFYEIARFIASTYKNSKGFFSIGAKSNFKSIKKNKVNVITMGSGIFFEINGEKFVSHATKTMDANKI</sequence>
<keyword evidence="2" id="KW-0413">Isomerase</keyword>
<dbReference type="AlphaFoldDB" id="A0A1K9ZRK8"/>
<reference evidence="2 4" key="2">
    <citation type="submission" date="2016-11" db="EMBL/GenBank/DDBJ databases">
        <authorList>
            <person name="Jaros S."/>
            <person name="Januszkiewicz K."/>
            <person name="Wedrychowicz H."/>
        </authorList>
    </citation>
    <scope>NUCLEOTIDE SEQUENCE [LARGE SCALE GENOMIC DNA]</scope>
    <source>
        <strain evidence="2">NVI 5450</strain>
    </source>
</reference>
<protein>
    <submittedName>
        <fullName evidence="2">DNA topoisomerase</fullName>
    </submittedName>
</protein>
<evidence type="ECO:0000313" key="4">
    <source>
        <dbReference type="Proteomes" id="UP000183794"/>
    </source>
</evidence>
<name>A0A1K9ZRK8_9GAMM</name>
<reference evidence="1 3" key="1">
    <citation type="submission" date="2016-11" db="EMBL/GenBank/DDBJ databases">
        <authorList>
            <person name="Klemetsen T."/>
        </authorList>
    </citation>
    <scope>NUCLEOTIDE SEQUENCE [LARGE SCALE GENOMIC DNA]</scope>
    <source>
        <strain evidence="1">MT 2528</strain>
    </source>
</reference>
<accession>A0A1K9ZRK8</accession>
<dbReference type="GO" id="GO:0016853">
    <property type="term" value="F:isomerase activity"/>
    <property type="evidence" value="ECO:0007669"/>
    <property type="project" value="UniProtKB-KW"/>
</dbReference>
<proteinExistence type="predicted"/>
<dbReference type="Proteomes" id="UP000183794">
    <property type="component" value="Unassembled WGS sequence"/>
</dbReference>
<evidence type="ECO:0000313" key="1">
    <source>
        <dbReference type="EMBL" id="SGZ02059.1"/>
    </source>
</evidence>
<gene>
    <name evidence="1" type="ORF">MT2528_4333</name>
    <name evidence="2" type="ORF">NVI5450_4766</name>
</gene>
<organism evidence="2 4">
    <name type="scientific">Moritella viscosa</name>
    <dbReference type="NCBI Taxonomy" id="80854"/>
    <lineage>
        <taxon>Bacteria</taxon>
        <taxon>Pseudomonadati</taxon>
        <taxon>Pseudomonadota</taxon>
        <taxon>Gammaproteobacteria</taxon>
        <taxon>Alteromonadales</taxon>
        <taxon>Moritellaceae</taxon>
        <taxon>Moritella</taxon>
    </lineage>
</organism>
<dbReference type="Proteomes" id="UP000182660">
    <property type="component" value="Unassembled WGS sequence"/>
</dbReference>
<dbReference type="EMBL" id="FPLD01000144">
    <property type="protein sequence ID" value="SGZ19418.1"/>
    <property type="molecule type" value="Genomic_DNA"/>
</dbReference>
<keyword evidence="3" id="KW-1185">Reference proteome</keyword>